<reference evidence="2 3" key="1">
    <citation type="submission" date="2016-03" db="EMBL/GenBank/DDBJ databases">
        <authorList>
            <person name="Devillers H."/>
        </authorList>
    </citation>
    <scope>NUCLEOTIDE SEQUENCE [LARGE SCALE GENOMIC DNA]</scope>
    <source>
        <strain evidence="2">CBS 10888</strain>
    </source>
</reference>
<evidence type="ECO:0000259" key="1">
    <source>
        <dbReference type="PROSITE" id="PS50893"/>
    </source>
</evidence>
<dbReference type="Proteomes" id="UP000190274">
    <property type="component" value="Chromosome A"/>
</dbReference>
<dbReference type="AlphaFoldDB" id="A0A1G4INS6"/>
<proteinExistence type="predicted"/>
<sequence length="523" mass="59285">MSQSVLQIRNALFKSSLQRAAPAVFPVPIKKFDIKPGEKWVIWGAERSKFMDAIGNKYLSVPSLSLQYGMKKNAIARIEFVKFTGVMPTAHISARYEYFKDDFDQTCGKFIQDNSIGSMSVNYEVTHTSRKIDPQLYSFLLSELHLKELENRWAMGLSNGQMRRARLARSLLKEPDLALIDDPFLGLDPTATKIISDFLGRYSRSPIVIGLRYHDKIPPWCTHVCCVNDEGIVFQGNVDSVRDLIKSTRERFELVNARTNLETKYKIEDLLSYHPLAQVPHHEVVKLPDGIQFHGISVSYKGEPILKELNWKVAQKTKWHIRGNNGTGKSTLLSLVTADHPQSWNSRIVENGSPRKTGSTDYFTINRRIGMSSPELHAIFNKSQSAKLSVKESLATGFNENSSNDFLACYGHLSPHQRQILDVYADYFGLKDVAEEKYGNLSVSNQKLVLFVRSLLKMPQVLILDEAFSAMEEDSVKLCHQFLDYWPGIVLVVSHVPAETPRCDHYLRLISPGHYEIGNVTFG</sequence>
<dbReference type="GO" id="GO:0005739">
    <property type="term" value="C:mitochondrion"/>
    <property type="evidence" value="ECO:0007669"/>
    <property type="project" value="TreeGrafter"/>
</dbReference>
<protein>
    <submittedName>
        <fullName evidence="2">LADA_0A05226g1_1</fullName>
    </submittedName>
</protein>
<feature type="domain" description="ABC transporter" evidence="1">
    <location>
        <begin position="6"/>
        <end position="254"/>
    </location>
</feature>
<dbReference type="STRING" id="1266660.A0A1G4INS6"/>
<organism evidence="2 3">
    <name type="scientific">Lachancea dasiensis</name>
    <dbReference type="NCBI Taxonomy" id="1072105"/>
    <lineage>
        <taxon>Eukaryota</taxon>
        <taxon>Fungi</taxon>
        <taxon>Dikarya</taxon>
        <taxon>Ascomycota</taxon>
        <taxon>Saccharomycotina</taxon>
        <taxon>Saccharomycetes</taxon>
        <taxon>Saccharomycetales</taxon>
        <taxon>Saccharomycetaceae</taxon>
        <taxon>Lachancea</taxon>
    </lineage>
</organism>
<keyword evidence="3" id="KW-1185">Reference proteome</keyword>
<dbReference type="SUPFAM" id="SSF52540">
    <property type="entry name" value="P-loop containing nucleoside triphosphate hydrolases"/>
    <property type="match status" value="2"/>
</dbReference>
<feature type="domain" description="ABC transporter" evidence="1">
    <location>
        <begin position="291"/>
        <end position="523"/>
    </location>
</feature>
<dbReference type="PROSITE" id="PS50893">
    <property type="entry name" value="ABC_TRANSPORTER_2"/>
    <property type="match status" value="2"/>
</dbReference>
<dbReference type="GO" id="GO:0016887">
    <property type="term" value="F:ATP hydrolysis activity"/>
    <property type="evidence" value="ECO:0007669"/>
    <property type="project" value="InterPro"/>
</dbReference>
<name>A0A1G4INS6_9SACH</name>
<dbReference type="PANTHER" id="PTHR43514">
    <property type="entry name" value="ABC TRANSPORTER I FAMILY MEMBER 10"/>
    <property type="match status" value="1"/>
</dbReference>
<dbReference type="Gene3D" id="3.40.50.300">
    <property type="entry name" value="P-loop containing nucleotide triphosphate hydrolases"/>
    <property type="match status" value="2"/>
</dbReference>
<dbReference type="InterPro" id="IPR050334">
    <property type="entry name" value="Molybdenum_import_ModC"/>
</dbReference>
<dbReference type="InterPro" id="IPR003439">
    <property type="entry name" value="ABC_transporter-like_ATP-bd"/>
</dbReference>
<dbReference type="GO" id="GO:0005524">
    <property type="term" value="F:ATP binding"/>
    <property type="evidence" value="ECO:0007669"/>
    <property type="project" value="InterPro"/>
</dbReference>
<evidence type="ECO:0000313" key="3">
    <source>
        <dbReference type="Proteomes" id="UP000190274"/>
    </source>
</evidence>
<dbReference type="InterPro" id="IPR027417">
    <property type="entry name" value="P-loop_NTPase"/>
</dbReference>
<gene>
    <name evidence="2" type="ORF">LADA_0A05226G</name>
</gene>
<dbReference type="EMBL" id="LT598460">
    <property type="protein sequence ID" value="SCU78351.1"/>
    <property type="molecule type" value="Genomic_DNA"/>
</dbReference>
<accession>A0A1G4INS6</accession>
<dbReference type="PANTHER" id="PTHR43514:SF4">
    <property type="entry name" value="ABC TRANSPORTER I FAMILY MEMBER 10"/>
    <property type="match status" value="1"/>
</dbReference>
<dbReference type="OrthoDB" id="10255969at2759"/>
<dbReference type="Pfam" id="PF00005">
    <property type="entry name" value="ABC_tran"/>
    <property type="match status" value="2"/>
</dbReference>
<evidence type="ECO:0000313" key="2">
    <source>
        <dbReference type="EMBL" id="SCU78351.1"/>
    </source>
</evidence>